<reference evidence="2 3" key="1">
    <citation type="submission" date="2020-08" db="EMBL/GenBank/DDBJ databases">
        <title>Cohnella phylogeny.</title>
        <authorList>
            <person name="Dunlap C."/>
        </authorList>
    </citation>
    <scope>NUCLEOTIDE SEQUENCE [LARGE SCALE GENOMIC DNA]</scope>
    <source>
        <strain evidence="2 3">DSM 28246</strain>
    </source>
</reference>
<comment type="caution">
    <text evidence="2">The sequence shown here is derived from an EMBL/GenBank/DDBJ whole genome shotgun (WGS) entry which is preliminary data.</text>
</comment>
<name>A0A7X0RL04_9BACL</name>
<dbReference type="EMBL" id="JACJVP010000001">
    <property type="protein sequence ID" value="MBB6669208.1"/>
    <property type="molecule type" value="Genomic_DNA"/>
</dbReference>
<proteinExistence type="predicted"/>
<dbReference type="AlphaFoldDB" id="A0A7X0RL04"/>
<dbReference type="RefSeq" id="WP_185140645.1">
    <property type="nucleotide sequence ID" value="NZ_JACJVP010000001.1"/>
</dbReference>
<feature type="region of interest" description="Disordered" evidence="1">
    <location>
        <begin position="26"/>
        <end position="45"/>
    </location>
</feature>
<dbReference type="Proteomes" id="UP000547209">
    <property type="component" value="Unassembled WGS sequence"/>
</dbReference>
<evidence type="ECO:0000313" key="2">
    <source>
        <dbReference type="EMBL" id="MBB6669208.1"/>
    </source>
</evidence>
<evidence type="ECO:0000256" key="1">
    <source>
        <dbReference type="SAM" id="MobiDB-lite"/>
    </source>
</evidence>
<organism evidence="2 3">
    <name type="scientific">Cohnella nanjingensis</name>
    <dbReference type="NCBI Taxonomy" id="1387779"/>
    <lineage>
        <taxon>Bacteria</taxon>
        <taxon>Bacillati</taxon>
        <taxon>Bacillota</taxon>
        <taxon>Bacilli</taxon>
        <taxon>Bacillales</taxon>
        <taxon>Paenibacillaceae</taxon>
        <taxon>Cohnella</taxon>
    </lineage>
</organism>
<accession>A0A7X0RL04</accession>
<sequence length="45" mass="5114">MPRNASSKADDQQNMARFKAEAKALRLDKMSRLPPSMNKINKNLP</sequence>
<protein>
    <submittedName>
        <fullName evidence="2">Uncharacterized protein</fullName>
    </submittedName>
</protein>
<gene>
    <name evidence="2" type="ORF">H7C19_00745</name>
</gene>
<keyword evidence="3" id="KW-1185">Reference proteome</keyword>
<evidence type="ECO:0000313" key="3">
    <source>
        <dbReference type="Proteomes" id="UP000547209"/>
    </source>
</evidence>